<dbReference type="OrthoDB" id="21330at2759"/>
<dbReference type="GO" id="GO:0043023">
    <property type="term" value="F:ribosomal large subunit binding"/>
    <property type="evidence" value="ECO:0007669"/>
    <property type="project" value="TreeGrafter"/>
</dbReference>
<dbReference type="GO" id="GO:0090071">
    <property type="term" value="P:negative regulation of ribosome biogenesis"/>
    <property type="evidence" value="ECO:0007669"/>
    <property type="project" value="TreeGrafter"/>
</dbReference>
<dbReference type="PANTHER" id="PTHR21043">
    <property type="entry name" value="IOJAP SUPERFAMILY ORTHOLOG"/>
    <property type="match status" value="1"/>
</dbReference>
<dbReference type="PANTHER" id="PTHR21043:SF0">
    <property type="entry name" value="MITOCHONDRIAL ASSEMBLY OF RIBOSOMAL LARGE SUBUNIT PROTEIN 1"/>
    <property type="match status" value="1"/>
</dbReference>
<evidence type="ECO:0000256" key="1">
    <source>
        <dbReference type="ARBA" id="ARBA00010574"/>
    </source>
</evidence>
<gene>
    <name evidence="3" type="ORF">DFQ27_008452</name>
</gene>
<comment type="similarity">
    <text evidence="1">Belongs to the Iojap/RsfS family.</text>
</comment>
<dbReference type="InterPro" id="IPR043519">
    <property type="entry name" value="NT_sf"/>
</dbReference>
<dbReference type="Pfam" id="PF02410">
    <property type="entry name" value="RsfS"/>
    <property type="match status" value="1"/>
</dbReference>
<dbReference type="AlphaFoldDB" id="A0A9P6UBC5"/>
<feature type="region of interest" description="Disordered" evidence="2">
    <location>
        <begin position="183"/>
        <end position="202"/>
    </location>
</feature>
<keyword evidence="4" id="KW-1185">Reference proteome</keyword>
<dbReference type="GO" id="GO:0017148">
    <property type="term" value="P:negative regulation of translation"/>
    <property type="evidence" value="ECO:0007669"/>
    <property type="project" value="TreeGrafter"/>
</dbReference>
<proteinExistence type="inferred from homology"/>
<dbReference type="Proteomes" id="UP000807716">
    <property type="component" value="Unassembled WGS sequence"/>
</dbReference>
<dbReference type="NCBIfam" id="TIGR00090">
    <property type="entry name" value="rsfS_iojap_ybeB"/>
    <property type="match status" value="1"/>
</dbReference>
<dbReference type="SUPFAM" id="SSF81301">
    <property type="entry name" value="Nucleotidyltransferase"/>
    <property type="match status" value="1"/>
</dbReference>
<evidence type="ECO:0000256" key="2">
    <source>
        <dbReference type="SAM" id="MobiDB-lite"/>
    </source>
</evidence>
<feature type="region of interest" description="Disordered" evidence="2">
    <location>
        <begin position="152"/>
        <end position="171"/>
    </location>
</feature>
<sequence length="362" mass="40071">MASVLAQRMLRMHTAVRTLGTAWSSRSGVSASASYRSHAVTQSWACPTSTLYSKQPFSSSYSYSSFSRDHPDTKTPPAGASATTTTTSSNDGDDDQMVGDEGIEAIDPKDYPELFPEHEGTSESIDAAVNPSVLLSDKERSEEEMSWFVDSSFADQPDMSASTAEEGGDNTAFVPLWQRNAERNREAAATEQAAAPTPPSGPMTVTGLVQLLETERAKHVHVIDMRDKCDWTNWMIICEGMSERHLGNLADHVYSSIKKHAPKSHPPVMEGRDTTDWIVIDADTVVIHFMTHEARKERDLEGLWASVTNPLKIKDASDLTWDDVKGKMTKSWKEDHGRAKGEDGKRGRRGDRDIPLSEVVRW</sequence>
<evidence type="ECO:0000313" key="4">
    <source>
        <dbReference type="Proteomes" id="UP000807716"/>
    </source>
</evidence>
<dbReference type="HAMAP" id="MF_01477">
    <property type="entry name" value="Iojap_RsfS"/>
    <property type="match status" value="1"/>
</dbReference>
<dbReference type="Gene3D" id="3.30.460.10">
    <property type="entry name" value="Beta Polymerase, domain 2"/>
    <property type="match status" value="1"/>
</dbReference>
<reference evidence="3" key="1">
    <citation type="journal article" date="2020" name="Fungal Divers.">
        <title>Resolving the Mortierellaceae phylogeny through synthesis of multi-gene phylogenetics and phylogenomics.</title>
        <authorList>
            <person name="Vandepol N."/>
            <person name="Liber J."/>
            <person name="Desiro A."/>
            <person name="Na H."/>
            <person name="Kennedy M."/>
            <person name="Barry K."/>
            <person name="Grigoriev I.V."/>
            <person name="Miller A.N."/>
            <person name="O'Donnell K."/>
            <person name="Stajich J.E."/>
            <person name="Bonito G."/>
        </authorList>
    </citation>
    <scope>NUCLEOTIDE SEQUENCE</scope>
    <source>
        <strain evidence="3">BC1065</strain>
    </source>
</reference>
<evidence type="ECO:0000313" key="3">
    <source>
        <dbReference type="EMBL" id="KAG0267672.1"/>
    </source>
</evidence>
<dbReference type="EMBL" id="JAAAJB010000071">
    <property type="protein sequence ID" value="KAG0267672.1"/>
    <property type="molecule type" value="Genomic_DNA"/>
</dbReference>
<comment type="caution">
    <text evidence="3">The sequence shown here is derived from an EMBL/GenBank/DDBJ whole genome shotgun (WGS) entry which is preliminary data.</text>
</comment>
<dbReference type="InterPro" id="IPR004394">
    <property type="entry name" value="Iojap/RsfS/C7orf30"/>
</dbReference>
<protein>
    <submittedName>
        <fullName evidence="3">Uncharacterized protein</fullName>
    </submittedName>
</protein>
<accession>A0A9P6UBC5</accession>
<feature type="region of interest" description="Disordered" evidence="2">
    <location>
        <begin position="63"/>
        <end position="97"/>
    </location>
</feature>
<feature type="compositionally biased region" description="Low complexity" evidence="2">
    <location>
        <begin position="75"/>
        <end position="89"/>
    </location>
</feature>
<organism evidence="3 4">
    <name type="scientific">Actinomortierella ambigua</name>
    <dbReference type="NCBI Taxonomy" id="1343610"/>
    <lineage>
        <taxon>Eukaryota</taxon>
        <taxon>Fungi</taxon>
        <taxon>Fungi incertae sedis</taxon>
        <taxon>Mucoromycota</taxon>
        <taxon>Mortierellomycotina</taxon>
        <taxon>Mortierellomycetes</taxon>
        <taxon>Mortierellales</taxon>
        <taxon>Mortierellaceae</taxon>
        <taxon>Actinomortierella</taxon>
    </lineage>
</organism>
<name>A0A9P6UBC5_9FUNG</name>
<feature type="region of interest" description="Disordered" evidence="2">
    <location>
        <begin position="328"/>
        <end position="356"/>
    </location>
</feature>